<dbReference type="PROSITE" id="PS51819">
    <property type="entry name" value="VOC"/>
    <property type="match status" value="1"/>
</dbReference>
<feature type="domain" description="VOC" evidence="1">
    <location>
        <begin position="104"/>
        <end position="220"/>
    </location>
</feature>
<dbReference type="InterPro" id="IPR029068">
    <property type="entry name" value="Glyas_Bleomycin-R_OHBP_Dase"/>
</dbReference>
<dbReference type="Gene3D" id="3.10.180.10">
    <property type="entry name" value="2,3-Dihydroxybiphenyl 1,2-Dioxygenase, domain 1"/>
    <property type="match status" value="1"/>
</dbReference>
<keyword evidence="3" id="KW-1185">Reference proteome</keyword>
<evidence type="ECO:0000313" key="2">
    <source>
        <dbReference type="EMBL" id="AWM76591.1"/>
    </source>
</evidence>
<dbReference type="SUPFAM" id="SSF54593">
    <property type="entry name" value="Glyoxalase/Bleomycin resistance protein/Dihydroxybiphenyl dioxygenase"/>
    <property type="match status" value="1"/>
</dbReference>
<accession>A0A2Z3HT98</accession>
<gene>
    <name evidence="2" type="ORF">HYN04_01695</name>
</gene>
<organism evidence="2 3">
    <name type="scientific">Phenylobacterium parvum</name>
    <dbReference type="NCBI Taxonomy" id="2201350"/>
    <lineage>
        <taxon>Bacteria</taxon>
        <taxon>Pseudomonadati</taxon>
        <taxon>Pseudomonadota</taxon>
        <taxon>Alphaproteobacteria</taxon>
        <taxon>Caulobacterales</taxon>
        <taxon>Caulobacteraceae</taxon>
        <taxon>Phenylobacterium</taxon>
    </lineage>
</organism>
<evidence type="ECO:0000313" key="3">
    <source>
        <dbReference type="Proteomes" id="UP000247763"/>
    </source>
</evidence>
<dbReference type="InterPro" id="IPR004360">
    <property type="entry name" value="Glyas_Fos-R_dOase_dom"/>
</dbReference>
<dbReference type="KEGG" id="phb:HYN04_01695"/>
<dbReference type="EMBL" id="CP029479">
    <property type="protein sequence ID" value="AWM76591.1"/>
    <property type="molecule type" value="Genomic_DNA"/>
</dbReference>
<dbReference type="OrthoDB" id="4725692at2"/>
<name>A0A2Z3HT98_9CAUL</name>
<dbReference type="RefSeq" id="WP_110449160.1">
    <property type="nucleotide sequence ID" value="NZ_CP029479.1"/>
</dbReference>
<proteinExistence type="predicted"/>
<sequence>MDLAKPRVDIGMSTNNLDAVLAFWQGEAGVPFDHLLPIRRGQNQHRHDANGSVLKINAYAEPVPAGEPTGYRELFLAREGLAQPRPLADPDGNRVTLVPPGWRGITQAGIRLAVRSLAAHRAFYAGALGLAEEAWEGGAAFRAGETLLILEEAADAPSDATMPGTGWRYITFQVFRVDADHARVLAAGGREAMPPTTLGTTARISMVRDPDGNWIELSQRASIVGTLEAG</sequence>
<dbReference type="Proteomes" id="UP000247763">
    <property type="component" value="Chromosome"/>
</dbReference>
<dbReference type="InterPro" id="IPR037523">
    <property type="entry name" value="VOC_core"/>
</dbReference>
<dbReference type="Pfam" id="PF00903">
    <property type="entry name" value="Glyoxalase"/>
    <property type="match status" value="1"/>
</dbReference>
<evidence type="ECO:0000259" key="1">
    <source>
        <dbReference type="PROSITE" id="PS51819"/>
    </source>
</evidence>
<reference evidence="3" key="1">
    <citation type="submission" date="2018-05" db="EMBL/GenBank/DDBJ databases">
        <title>Genome sequencing of Phenylobacterium sp. HYN0004.</title>
        <authorList>
            <person name="Yi H."/>
            <person name="Baek C."/>
        </authorList>
    </citation>
    <scope>NUCLEOTIDE SEQUENCE [LARGE SCALE GENOMIC DNA]</scope>
    <source>
        <strain evidence="3">HYN0004</strain>
    </source>
</reference>
<protein>
    <submittedName>
        <fullName evidence="2">VOC family protein</fullName>
    </submittedName>
</protein>
<dbReference type="AlphaFoldDB" id="A0A2Z3HT98"/>